<dbReference type="PANTHER" id="PTHR31299:SF0">
    <property type="entry name" value="ESTERASE, PUTATIVE (AFU_ORTHOLOGUE AFUA_1G05850)-RELATED"/>
    <property type="match status" value="1"/>
</dbReference>
<dbReference type="InterPro" id="IPR007815">
    <property type="entry name" value="Emycin_Estase"/>
</dbReference>
<dbReference type="InterPro" id="IPR000836">
    <property type="entry name" value="PRTase_dom"/>
</dbReference>
<evidence type="ECO:0000259" key="1">
    <source>
        <dbReference type="Pfam" id="PF00156"/>
    </source>
</evidence>
<dbReference type="PANTHER" id="PTHR31299">
    <property type="entry name" value="ESTERASE, PUTATIVE (AFU_ORTHOLOGUE AFUA_1G05850)-RELATED"/>
    <property type="match status" value="1"/>
</dbReference>
<accession>A0A917NYD5</accession>
<dbReference type="CDD" id="cd06223">
    <property type="entry name" value="PRTases_typeI"/>
    <property type="match status" value="1"/>
</dbReference>
<reference evidence="2" key="2">
    <citation type="submission" date="2020-09" db="EMBL/GenBank/DDBJ databases">
        <authorList>
            <person name="Sun Q."/>
            <person name="Zhou Y."/>
        </authorList>
    </citation>
    <scope>NUCLEOTIDE SEQUENCE</scope>
    <source>
        <strain evidence="2">CGMCC 1.3617</strain>
    </source>
</reference>
<sequence>MGGGETTFTDRAQAGQQLAIKLAAMALDRPVIYALPRGGVPVALEISRRLKAPLDLVMVRKIGAPFNPELALGAVVEGTVPQTILNESIRQASGVDDAYIERARARELAELERRRALYLGKRARIDPAGRTVILVDDGLATGATMKSALSAIRRQGAARIVVAVPVAPEDTLAEIAAHADDVVCLNPSQAFRGVGAFYADFHQLTDQETIGLLRQSWNAEETSAATGTRVVSIPPHDLAGDLTLPMDPRGIVLFAHGSGSSRLSPRNRAVAESLNGQGFATLLMDLLTPDEARDRRNVFDIPLLAERLAETALWIASEPDIADLPLGLFGASTGAGAALLAAAEMQERVAAVVSRGGRPDLAGPRLAQVRAPTLLIVGGDDDQVITLNRKALASLTCEKLLRIVPGAGHLFEEPGTLEQMTELAGAWFQHYLEPEVDRPAPPAASAPAPVETLRAATVLLPALEDADFAAAFDRFADARVVLLGEASHGTSEFYRARAAITRRLIERHGFRIVAAEADWPDAAAIDRHVRHLPYQPTRTPPFSRFPTWMWRNKDVDAFVAFLRQHNANRPPAERAGFYGLDLYNMTGSIASVLGYLDKVDPAAAAAARRRYGCLEPWSREPAAYGREALTQGYAMCEESVVRILMDMLHKELEYVRYDGDRFFDAAQNARLIVDAERYYRFMYYGAHHSWNLRDSHMFDTLKRLLDWSGPDSKAVVWAHNSHIGDARATDMGAERGELNLGQLCRQAYGRDAALIGFGTHSGTVAAASDWDAPMEVKAVRPSRPDSYEALCHQVGQERFLIDLRAGRNDAVREALSAQRLERYIGVIYRPETERWSHYSHASLPDQYDAFVWFDETTAVIPLPTETSGGEDETFPFGF</sequence>
<dbReference type="AlphaFoldDB" id="A0A917NYD5"/>
<dbReference type="SUPFAM" id="SSF159501">
    <property type="entry name" value="EreA/ChaN-like"/>
    <property type="match status" value="1"/>
</dbReference>
<dbReference type="Gene3D" id="3.30.1870.10">
    <property type="entry name" value="EreA-like, domain 2"/>
    <property type="match status" value="1"/>
</dbReference>
<reference evidence="2" key="1">
    <citation type="journal article" date="2014" name="Int. J. Syst. Evol. Microbiol.">
        <title>Complete genome sequence of Corynebacterium casei LMG S-19264T (=DSM 44701T), isolated from a smear-ripened cheese.</title>
        <authorList>
            <consortium name="US DOE Joint Genome Institute (JGI-PGF)"/>
            <person name="Walter F."/>
            <person name="Albersmeier A."/>
            <person name="Kalinowski J."/>
            <person name="Ruckert C."/>
        </authorList>
    </citation>
    <scope>NUCLEOTIDE SEQUENCE</scope>
    <source>
        <strain evidence="2">CGMCC 1.3617</strain>
    </source>
</reference>
<keyword evidence="3" id="KW-1185">Reference proteome</keyword>
<dbReference type="CDD" id="cd14728">
    <property type="entry name" value="Ere-like"/>
    <property type="match status" value="1"/>
</dbReference>
<gene>
    <name evidence="2" type="ORF">GCM10011320_55450</name>
</gene>
<dbReference type="Gene3D" id="3.30.1310.20">
    <property type="entry name" value="PRTase-like"/>
    <property type="match status" value="1"/>
</dbReference>
<dbReference type="SUPFAM" id="SSF53474">
    <property type="entry name" value="alpha/beta-Hydrolases"/>
    <property type="match status" value="1"/>
</dbReference>
<dbReference type="Gene3D" id="3.40.50.1820">
    <property type="entry name" value="alpha/beta hydrolase"/>
    <property type="match status" value="1"/>
</dbReference>
<dbReference type="InterPro" id="IPR052036">
    <property type="entry name" value="Hydrolase/PRTase-associated"/>
</dbReference>
<organism evidence="2 3">
    <name type="scientific">Neoroseomonas lacus</name>
    <dbReference type="NCBI Taxonomy" id="287609"/>
    <lineage>
        <taxon>Bacteria</taxon>
        <taxon>Pseudomonadati</taxon>
        <taxon>Pseudomonadota</taxon>
        <taxon>Alphaproteobacteria</taxon>
        <taxon>Acetobacterales</taxon>
        <taxon>Acetobacteraceae</taxon>
        <taxon>Neoroseomonas</taxon>
    </lineage>
</organism>
<dbReference type="Gene3D" id="3.40.1660.10">
    <property type="entry name" value="EreA-like (biosynthetic domain)"/>
    <property type="match status" value="1"/>
</dbReference>
<dbReference type="InterPro" id="IPR029058">
    <property type="entry name" value="AB_hydrolase_fold"/>
</dbReference>
<dbReference type="SUPFAM" id="SSF53271">
    <property type="entry name" value="PRTase-like"/>
    <property type="match status" value="1"/>
</dbReference>
<evidence type="ECO:0000313" key="3">
    <source>
        <dbReference type="Proteomes" id="UP000661507"/>
    </source>
</evidence>
<comment type="caution">
    <text evidence="2">The sequence shown here is derived from an EMBL/GenBank/DDBJ whole genome shotgun (WGS) entry which is preliminary data.</text>
</comment>
<proteinExistence type="predicted"/>
<feature type="domain" description="Phosphoribosyltransferase" evidence="1">
    <location>
        <begin position="20"/>
        <end position="193"/>
    </location>
</feature>
<dbReference type="Pfam" id="PF00156">
    <property type="entry name" value="Pribosyltran"/>
    <property type="match status" value="1"/>
</dbReference>
<evidence type="ECO:0000313" key="2">
    <source>
        <dbReference type="EMBL" id="GGJ40668.1"/>
    </source>
</evidence>
<dbReference type="Proteomes" id="UP000661507">
    <property type="component" value="Unassembled WGS sequence"/>
</dbReference>
<dbReference type="RefSeq" id="WP_188972987.1">
    <property type="nucleotide sequence ID" value="NZ_BMKW01000019.1"/>
</dbReference>
<dbReference type="InterPro" id="IPR029057">
    <property type="entry name" value="PRTase-like"/>
</dbReference>
<protein>
    <recommendedName>
        <fullName evidence="1">Phosphoribosyltransferase domain-containing protein</fullName>
    </recommendedName>
</protein>
<dbReference type="GO" id="GO:0046677">
    <property type="term" value="P:response to antibiotic"/>
    <property type="evidence" value="ECO:0007669"/>
    <property type="project" value="InterPro"/>
</dbReference>
<dbReference type="EMBL" id="BMKW01000019">
    <property type="protein sequence ID" value="GGJ40668.1"/>
    <property type="molecule type" value="Genomic_DNA"/>
</dbReference>
<dbReference type="Pfam" id="PF05139">
    <property type="entry name" value="Erythro_esteras"/>
    <property type="match status" value="1"/>
</dbReference>
<name>A0A917NYD5_9PROT</name>
<dbReference type="Gene3D" id="3.40.50.2020">
    <property type="match status" value="1"/>
</dbReference>